<dbReference type="NCBIfam" id="TIGR00838">
    <property type="entry name" value="argH"/>
    <property type="match status" value="1"/>
</dbReference>
<dbReference type="Gene3D" id="1.20.200.10">
    <property type="entry name" value="Fumarase/aspartase (Central domain)"/>
    <property type="match status" value="1"/>
</dbReference>
<dbReference type="InterPro" id="IPR020557">
    <property type="entry name" value="Fumarate_lyase_CS"/>
</dbReference>
<evidence type="ECO:0000256" key="2">
    <source>
        <dbReference type="ARBA" id="ARBA00004941"/>
    </source>
</evidence>
<dbReference type="SUPFAM" id="SSF48557">
    <property type="entry name" value="L-aspartase-like"/>
    <property type="match status" value="1"/>
</dbReference>
<dbReference type="PANTHER" id="PTHR43814">
    <property type="entry name" value="ARGININOSUCCINATE LYASE"/>
    <property type="match status" value="1"/>
</dbReference>
<dbReference type="HAMAP" id="MF_00006">
    <property type="entry name" value="Arg_succ_lyase"/>
    <property type="match status" value="1"/>
</dbReference>
<evidence type="ECO:0000313" key="9">
    <source>
        <dbReference type="Proteomes" id="UP000190274"/>
    </source>
</evidence>
<dbReference type="UniPathway" id="UPA00068"/>
<dbReference type="PRINTS" id="PR00145">
    <property type="entry name" value="ARGSUCLYASE"/>
</dbReference>
<dbReference type="FunFam" id="1.10.40.30:FF:000001">
    <property type="entry name" value="Argininosuccinate lyase"/>
    <property type="match status" value="1"/>
</dbReference>
<dbReference type="InterPro" id="IPR000362">
    <property type="entry name" value="Fumarate_lyase_fam"/>
</dbReference>
<dbReference type="PRINTS" id="PR00149">
    <property type="entry name" value="FUMRATELYASE"/>
</dbReference>
<reference evidence="9" key="1">
    <citation type="submission" date="2016-03" db="EMBL/GenBank/DDBJ databases">
        <authorList>
            <person name="Devillers H."/>
        </authorList>
    </citation>
    <scope>NUCLEOTIDE SEQUENCE [LARGE SCALE GENOMIC DNA]</scope>
</reference>
<comment type="pathway">
    <text evidence="2">Amino-acid biosynthesis; L-arginine biosynthesis; L-arginine from L-ornithine and carbamoyl phosphate: step 3/3.</text>
</comment>
<keyword evidence="9" id="KW-1185">Reference proteome</keyword>
<dbReference type="InterPro" id="IPR009049">
    <property type="entry name" value="Argininosuccinate_lyase"/>
</dbReference>
<comment type="similarity">
    <text evidence="3">Belongs to the lyase 1 family. Argininosuccinate lyase subfamily.</text>
</comment>
<gene>
    <name evidence="8" type="ORF">LADA_0E00144G</name>
</gene>
<feature type="domain" description="Fumarate lyase N-terminal" evidence="6">
    <location>
        <begin position="1"/>
        <end position="285"/>
    </location>
</feature>
<dbReference type="InterPro" id="IPR024083">
    <property type="entry name" value="Fumarase/histidase_N"/>
</dbReference>
<dbReference type="AlphaFoldDB" id="A0A1G4JA15"/>
<dbReference type="InterPro" id="IPR029419">
    <property type="entry name" value="Arg_succ_lyase_C"/>
</dbReference>
<dbReference type="Gene3D" id="1.10.40.30">
    <property type="entry name" value="Fumarase/aspartase (C-terminal domain)"/>
    <property type="match status" value="1"/>
</dbReference>
<name>A0A1G4JA15_9SACH</name>
<proteinExistence type="inferred from homology"/>
<dbReference type="InterPro" id="IPR008948">
    <property type="entry name" value="L-Aspartase-like"/>
</dbReference>
<dbReference type="Pfam" id="PF00206">
    <property type="entry name" value="Lyase_1"/>
    <property type="match status" value="1"/>
</dbReference>
<dbReference type="PROSITE" id="PS00163">
    <property type="entry name" value="FUMARATE_LYASES"/>
    <property type="match status" value="1"/>
</dbReference>
<dbReference type="EC" id="4.3.2.1" evidence="4"/>
<dbReference type="OrthoDB" id="2561043at2759"/>
<dbReference type="Proteomes" id="UP000190274">
    <property type="component" value="Chromosome E"/>
</dbReference>
<accession>A0A1G4JA15</accession>
<dbReference type="GO" id="GO:0005829">
    <property type="term" value="C:cytosol"/>
    <property type="evidence" value="ECO:0007669"/>
    <property type="project" value="TreeGrafter"/>
</dbReference>
<dbReference type="GO" id="GO:0004056">
    <property type="term" value="F:argininosuccinate lyase activity"/>
    <property type="evidence" value="ECO:0007669"/>
    <property type="project" value="UniProtKB-EC"/>
</dbReference>
<evidence type="ECO:0000313" key="8">
    <source>
        <dbReference type="EMBL" id="SCU86762.1"/>
    </source>
</evidence>
<evidence type="ECO:0000256" key="4">
    <source>
        <dbReference type="ARBA" id="ARBA00012338"/>
    </source>
</evidence>
<evidence type="ECO:0000256" key="3">
    <source>
        <dbReference type="ARBA" id="ARBA00010755"/>
    </source>
</evidence>
<dbReference type="FunFam" id="1.20.200.10:FF:000015">
    <property type="entry name" value="argininosuccinate lyase isoform X2"/>
    <property type="match status" value="1"/>
</dbReference>
<dbReference type="Pfam" id="PF14698">
    <property type="entry name" value="ASL_C2"/>
    <property type="match status" value="1"/>
</dbReference>
<dbReference type="Gene3D" id="1.10.275.10">
    <property type="entry name" value="Fumarase/aspartase (N-terminal domain)"/>
    <property type="match status" value="1"/>
</dbReference>
<dbReference type="PANTHER" id="PTHR43814:SF1">
    <property type="entry name" value="ARGININOSUCCINATE LYASE"/>
    <property type="match status" value="1"/>
</dbReference>
<evidence type="ECO:0000259" key="6">
    <source>
        <dbReference type="Pfam" id="PF00206"/>
    </source>
</evidence>
<comment type="catalytic activity">
    <reaction evidence="1">
        <text>2-(N(omega)-L-arginino)succinate = fumarate + L-arginine</text>
        <dbReference type="Rhea" id="RHEA:24020"/>
        <dbReference type="ChEBI" id="CHEBI:29806"/>
        <dbReference type="ChEBI" id="CHEBI:32682"/>
        <dbReference type="ChEBI" id="CHEBI:57472"/>
        <dbReference type="EC" id="4.3.2.1"/>
    </reaction>
</comment>
<dbReference type="EMBL" id="LT598455">
    <property type="protein sequence ID" value="SCU86762.1"/>
    <property type="molecule type" value="Genomic_DNA"/>
</dbReference>
<sequence length="443" mass="48886">MTKFNNSLTVGKAMYSEDIEGTGAYVLALHKAGILDAKELAQIQEGLKQVLNEWENGKFQEKPGDEDIHTANERRLTEIIGPLGGKVHTGRSRNDQVSTDLRLYVRKHLISGRQCLKNLILCLINRARKEIDVLMPGYTHLQRAQPIRWAHLLSSYATQLTDDIQRLEMALDITNRCPLGSGALAGHSFNIDRQLLADELHFPKHMGNSLMVVGDRGFVLDTLYWGCSVSSHLSRMAEDLIAYSTSEFGFVKLSDAYSTGSSLMPQKKNPDSLELIRGKAGRLFGNLAGFMMAVKGLPSTYNKDLAEDKRAVFDTLDTVKDSLDIFTGVISTLSIDVGEMRGALSTDMLATDLADYLVRKGVPFRECHRIVGQVVKAAGEAEGGAIDNLSLKEFQAIDERFGPDLYSAFDFESSVEKKSVRGGTSKSAVLEQLDCIERIVSGF</sequence>
<protein>
    <recommendedName>
        <fullName evidence="4">argininosuccinate lyase</fullName>
        <ecNumber evidence="4">4.3.2.1</ecNumber>
    </recommendedName>
    <alternativeName>
        <fullName evidence="5">Arginosuccinase</fullName>
    </alternativeName>
</protein>
<evidence type="ECO:0000259" key="7">
    <source>
        <dbReference type="Pfam" id="PF14698"/>
    </source>
</evidence>
<dbReference type="STRING" id="1266660.A0A1G4JA15"/>
<feature type="domain" description="Argininosuccinate lyase C-terminal" evidence="7">
    <location>
        <begin position="348"/>
        <end position="416"/>
    </location>
</feature>
<dbReference type="GO" id="GO:0042450">
    <property type="term" value="P:L-arginine biosynthetic process via ornithine"/>
    <property type="evidence" value="ECO:0007669"/>
    <property type="project" value="InterPro"/>
</dbReference>
<evidence type="ECO:0000256" key="5">
    <source>
        <dbReference type="ARBA" id="ARBA00032749"/>
    </source>
</evidence>
<dbReference type="CDD" id="cd01359">
    <property type="entry name" value="Argininosuccinate_lyase"/>
    <property type="match status" value="1"/>
</dbReference>
<organism evidence="8 9">
    <name type="scientific">Lachancea dasiensis</name>
    <dbReference type="NCBI Taxonomy" id="1072105"/>
    <lineage>
        <taxon>Eukaryota</taxon>
        <taxon>Fungi</taxon>
        <taxon>Dikarya</taxon>
        <taxon>Ascomycota</taxon>
        <taxon>Saccharomycotina</taxon>
        <taxon>Saccharomycetes</taxon>
        <taxon>Saccharomycetales</taxon>
        <taxon>Saccharomycetaceae</taxon>
        <taxon>Lachancea</taxon>
    </lineage>
</organism>
<dbReference type="InterPro" id="IPR022761">
    <property type="entry name" value="Fumarate_lyase_N"/>
</dbReference>
<dbReference type="FunFam" id="1.10.275.10:FF:000002">
    <property type="entry name" value="Argininosuccinate lyase"/>
    <property type="match status" value="1"/>
</dbReference>
<evidence type="ECO:0000256" key="1">
    <source>
        <dbReference type="ARBA" id="ARBA00000985"/>
    </source>
</evidence>